<proteinExistence type="inferred from homology"/>
<dbReference type="Pfam" id="PF02308">
    <property type="entry name" value="MgtC"/>
    <property type="match status" value="1"/>
</dbReference>
<feature type="transmembrane region" description="Helical" evidence="7">
    <location>
        <begin position="35"/>
        <end position="54"/>
    </location>
</feature>
<dbReference type="PANTHER" id="PTHR33778">
    <property type="entry name" value="PROTEIN MGTC"/>
    <property type="match status" value="1"/>
</dbReference>
<evidence type="ECO:0000256" key="4">
    <source>
        <dbReference type="ARBA" id="ARBA00022692"/>
    </source>
</evidence>
<dbReference type="GO" id="GO:0005886">
    <property type="term" value="C:plasma membrane"/>
    <property type="evidence" value="ECO:0007669"/>
    <property type="project" value="UniProtKB-SubCell"/>
</dbReference>
<evidence type="ECO:0000259" key="8">
    <source>
        <dbReference type="Pfam" id="PF02308"/>
    </source>
</evidence>
<feature type="domain" description="MgtC/SapB/SrpB/YhiD N-terminal" evidence="8">
    <location>
        <begin position="10"/>
        <end position="132"/>
    </location>
</feature>
<gene>
    <name evidence="9" type="ORF">DRP53_01110</name>
</gene>
<feature type="transmembrane region" description="Helical" evidence="7">
    <location>
        <begin position="111"/>
        <end position="130"/>
    </location>
</feature>
<evidence type="ECO:0000256" key="6">
    <source>
        <dbReference type="ARBA" id="ARBA00023136"/>
    </source>
</evidence>
<evidence type="ECO:0000313" key="9">
    <source>
        <dbReference type="EMBL" id="RKX71556.1"/>
    </source>
</evidence>
<dbReference type="InterPro" id="IPR003416">
    <property type="entry name" value="MgtC/SapB/SrpB/YhiD_fam"/>
</dbReference>
<keyword evidence="6 7" id="KW-0472">Membrane</keyword>
<dbReference type="InterPro" id="IPR049177">
    <property type="entry name" value="MgtC_SapB_SrpB_YhiD_N"/>
</dbReference>
<comment type="caution">
    <text evidence="9">The sequence shown here is derived from an EMBL/GenBank/DDBJ whole genome shotgun (WGS) entry which is preliminary data.</text>
</comment>
<evidence type="ECO:0000256" key="2">
    <source>
        <dbReference type="ARBA" id="ARBA00009298"/>
    </source>
</evidence>
<evidence type="ECO:0000256" key="5">
    <source>
        <dbReference type="ARBA" id="ARBA00022989"/>
    </source>
</evidence>
<feature type="transmembrane region" description="Helical" evidence="7">
    <location>
        <begin position="6"/>
        <end position="23"/>
    </location>
</feature>
<comment type="similarity">
    <text evidence="2">Belongs to the MgtC/SapB family.</text>
</comment>
<accession>A0A660SN67</accession>
<reference evidence="9 10" key="1">
    <citation type="submission" date="2018-06" db="EMBL/GenBank/DDBJ databases">
        <title>Extensive metabolic versatility and redundancy in microbially diverse, dynamic hydrothermal sediments.</title>
        <authorList>
            <person name="Dombrowski N."/>
            <person name="Teske A."/>
            <person name="Baker B.J."/>
        </authorList>
    </citation>
    <scope>NUCLEOTIDE SEQUENCE [LARGE SCALE GENOMIC DNA]</scope>
    <source>
        <strain evidence="9">B36_G15</strain>
    </source>
</reference>
<evidence type="ECO:0000256" key="3">
    <source>
        <dbReference type="ARBA" id="ARBA00022475"/>
    </source>
</evidence>
<dbReference type="Proteomes" id="UP000268469">
    <property type="component" value="Unassembled WGS sequence"/>
</dbReference>
<sequence length="137" mass="14512">MELKVMILRLLISILVGGAIGLEREIEHKPAGLRTIILVCLGSTIFMILGLHFLDLGFDLDRIVAGVITGIGFLGAGAIIRARGEVHGLTTAATIWLVSGLGLVIGAGYYLLAIIASIFILIVLRLLGVIEKALAKK</sequence>
<keyword evidence="4 7" id="KW-0812">Transmembrane</keyword>
<organism evidence="9 10">
    <name type="scientific">candidate division WOR-3 bacterium</name>
    <dbReference type="NCBI Taxonomy" id="2052148"/>
    <lineage>
        <taxon>Bacteria</taxon>
        <taxon>Bacteria division WOR-3</taxon>
    </lineage>
</organism>
<evidence type="ECO:0000256" key="1">
    <source>
        <dbReference type="ARBA" id="ARBA00004651"/>
    </source>
</evidence>
<dbReference type="PANTHER" id="PTHR33778:SF1">
    <property type="entry name" value="MAGNESIUM TRANSPORTER YHID-RELATED"/>
    <property type="match status" value="1"/>
</dbReference>
<dbReference type="EMBL" id="QNBE01000006">
    <property type="protein sequence ID" value="RKX71556.1"/>
    <property type="molecule type" value="Genomic_DNA"/>
</dbReference>
<name>A0A660SN67_UNCW3</name>
<keyword evidence="3" id="KW-1003">Cell membrane</keyword>
<evidence type="ECO:0000256" key="7">
    <source>
        <dbReference type="SAM" id="Phobius"/>
    </source>
</evidence>
<keyword evidence="5 7" id="KW-1133">Transmembrane helix</keyword>
<protein>
    <submittedName>
        <fullName evidence="9">MgtC/SapB family protein</fullName>
    </submittedName>
</protein>
<feature type="transmembrane region" description="Helical" evidence="7">
    <location>
        <begin position="60"/>
        <end position="79"/>
    </location>
</feature>
<comment type="subcellular location">
    <subcellularLocation>
        <location evidence="1">Cell membrane</location>
        <topology evidence="1">Multi-pass membrane protein</topology>
    </subcellularLocation>
</comment>
<dbReference type="PRINTS" id="PR01837">
    <property type="entry name" value="MGTCSAPBPROT"/>
</dbReference>
<dbReference type="AlphaFoldDB" id="A0A660SN67"/>
<evidence type="ECO:0000313" key="10">
    <source>
        <dbReference type="Proteomes" id="UP000268469"/>
    </source>
</evidence>